<evidence type="ECO:0000256" key="3">
    <source>
        <dbReference type="ARBA" id="ARBA00022840"/>
    </source>
</evidence>
<evidence type="ECO:0000313" key="6">
    <source>
        <dbReference type="EMBL" id="PYI67916.1"/>
    </source>
</evidence>
<keyword evidence="1" id="KW-0677">Repeat</keyword>
<dbReference type="InterPro" id="IPR003593">
    <property type="entry name" value="AAA+_ATPase"/>
</dbReference>
<evidence type="ECO:0000256" key="4">
    <source>
        <dbReference type="SAM" id="MobiDB-lite"/>
    </source>
</evidence>
<feature type="compositionally biased region" description="Polar residues" evidence="4">
    <location>
        <begin position="1"/>
        <end position="10"/>
    </location>
</feature>
<dbReference type="SUPFAM" id="SSF52540">
    <property type="entry name" value="P-loop containing nucleoside triphosphate hydrolases"/>
    <property type="match status" value="1"/>
</dbReference>
<keyword evidence="3" id="KW-0067">ATP-binding</keyword>
<dbReference type="GO" id="GO:0016887">
    <property type="term" value="F:ATP hydrolysis activity"/>
    <property type="evidence" value="ECO:0007669"/>
    <property type="project" value="InterPro"/>
</dbReference>
<dbReference type="OrthoDB" id="3239744at2"/>
<sequence>MFPNWTTNVKPPSGWCATPVPGSRWRSASESRPRRRLPAVPGRAGRPPARCPKSWPTSCASGPRNPPKKMRGTVGDREGEAAAALSDARDAFPADSRIRIELPDTAVPWGRTVLDAPGSVVILGEMYDAGAPVTSDSRLVLRDPERVSLTGPNGVGKTTLLNALRPLATVPAGYLRQRIGSGRESWEGLDDALSVVDNVRRGAPEAALASVREQLARFHFRGNLVNQAVGELSGGERFRVALARILLARPAPQLLFLDEPTNNLDLASTEQLVSALGDYEGALIVSSHDDAFLAELAPERRWELRRLNNY</sequence>
<accession>A0A2V5LZ89</accession>
<dbReference type="Proteomes" id="UP000247832">
    <property type="component" value="Unassembled WGS sequence"/>
</dbReference>
<dbReference type="Gene3D" id="3.40.50.300">
    <property type="entry name" value="P-loop containing nucleotide triphosphate hydrolases"/>
    <property type="match status" value="1"/>
</dbReference>
<proteinExistence type="predicted"/>
<evidence type="ECO:0000256" key="2">
    <source>
        <dbReference type="ARBA" id="ARBA00022741"/>
    </source>
</evidence>
<dbReference type="SMART" id="SM00382">
    <property type="entry name" value="AAA"/>
    <property type="match status" value="1"/>
</dbReference>
<protein>
    <recommendedName>
        <fullName evidence="5">AAA+ ATPase domain-containing protein</fullName>
    </recommendedName>
</protein>
<dbReference type="PANTHER" id="PTHR19211">
    <property type="entry name" value="ATP-BINDING TRANSPORT PROTEIN-RELATED"/>
    <property type="match status" value="1"/>
</dbReference>
<dbReference type="Pfam" id="PF00005">
    <property type="entry name" value="ABC_tran"/>
    <property type="match status" value="1"/>
</dbReference>
<dbReference type="AlphaFoldDB" id="A0A2V5LZ89"/>
<dbReference type="EMBL" id="QJVD01000007">
    <property type="protein sequence ID" value="PYI67916.1"/>
    <property type="molecule type" value="Genomic_DNA"/>
</dbReference>
<reference evidence="6 7" key="1">
    <citation type="submission" date="2018-05" db="EMBL/GenBank/DDBJ databases">
        <title>Genetic diversity of glacier-inhabiting Cryobacterium bacteria in China and description of Cryobacterium mengkeensis sp. nov. and Arthrobacter glacialis sp. nov.</title>
        <authorList>
            <person name="Liu Q."/>
            <person name="Xin Y.-H."/>
        </authorList>
    </citation>
    <scope>NUCLEOTIDE SEQUENCE [LARGE SCALE GENOMIC DNA]</scope>
    <source>
        <strain evidence="6 7">LI2</strain>
    </source>
</reference>
<dbReference type="PANTHER" id="PTHR19211:SF6">
    <property type="entry name" value="BLL7188 PROTEIN"/>
    <property type="match status" value="1"/>
</dbReference>
<keyword evidence="7" id="KW-1185">Reference proteome</keyword>
<comment type="caution">
    <text evidence="6">The sequence shown here is derived from an EMBL/GenBank/DDBJ whole genome shotgun (WGS) entry which is preliminary data.</text>
</comment>
<dbReference type="InterPro" id="IPR027417">
    <property type="entry name" value="P-loop_NTPase"/>
</dbReference>
<dbReference type="InterPro" id="IPR050611">
    <property type="entry name" value="ABCF"/>
</dbReference>
<evidence type="ECO:0000256" key="1">
    <source>
        <dbReference type="ARBA" id="ARBA00022737"/>
    </source>
</evidence>
<evidence type="ECO:0000313" key="7">
    <source>
        <dbReference type="Proteomes" id="UP000247832"/>
    </source>
</evidence>
<evidence type="ECO:0000259" key="5">
    <source>
        <dbReference type="SMART" id="SM00382"/>
    </source>
</evidence>
<name>A0A2V5LZ89_9MICC</name>
<feature type="region of interest" description="Disordered" evidence="4">
    <location>
        <begin position="1"/>
        <end position="74"/>
    </location>
</feature>
<gene>
    <name evidence="6" type="ORF">CVV68_08635</name>
</gene>
<dbReference type="InterPro" id="IPR003439">
    <property type="entry name" value="ABC_transporter-like_ATP-bd"/>
</dbReference>
<organism evidence="6 7">
    <name type="scientific">Arthrobacter livingstonensis</name>
    <dbReference type="NCBI Taxonomy" id="670078"/>
    <lineage>
        <taxon>Bacteria</taxon>
        <taxon>Bacillati</taxon>
        <taxon>Actinomycetota</taxon>
        <taxon>Actinomycetes</taxon>
        <taxon>Micrococcales</taxon>
        <taxon>Micrococcaceae</taxon>
        <taxon>Arthrobacter</taxon>
    </lineage>
</organism>
<feature type="compositionally biased region" description="Low complexity" evidence="4">
    <location>
        <begin position="38"/>
        <end position="52"/>
    </location>
</feature>
<dbReference type="GO" id="GO:0005524">
    <property type="term" value="F:ATP binding"/>
    <property type="evidence" value="ECO:0007669"/>
    <property type="project" value="UniProtKB-KW"/>
</dbReference>
<keyword evidence="2" id="KW-0547">Nucleotide-binding</keyword>
<feature type="domain" description="AAA+ ATPase" evidence="5">
    <location>
        <begin position="143"/>
        <end position="308"/>
    </location>
</feature>